<accession>A0A9K3KLF8</accession>
<name>A0A9K3KLF8_9STRA</name>
<comment type="caution">
    <text evidence="1">The sequence shown here is derived from an EMBL/GenBank/DDBJ whole genome shotgun (WGS) entry which is preliminary data.</text>
</comment>
<protein>
    <submittedName>
        <fullName evidence="1">Uncharacterized protein</fullName>
    </submittedName>
</protein>
<gene>
    <name evidence="1" type="ORF">IV203_004954</name>
</gene>
<dbReference type="AlphaFoldDB" id="A0A9K3KLF8"/>
<evidence type="ECO:0000313" key="1">
    <source>
        <dbReference type="EMBL" id="KAG7345887.1"/>
    </source>
</evidence>
<reference evidence="1" key="2">
    <citation type="submission" date="2021-04" db="EMBL/GenBank/DDBJ databases">
        <authorList>
            <person name="Podell S."/>
        </authorList>
    </citation>
    <scope>NUCLEOTIDE SEQUENCE</scope>
    <source>
        <strain evidence="1">Hildebrandi</strain>
    </source>
</reference>
<reference evidence="1" key="1">
    <citation type="journal article" date="2021" name="Sci. Rep.">
        <title>Diploid genomic architecture of Nitzschia inconspicua, an elite biomass production diatom.</title>
        <authorList>
            <person name="Oliver A."/>
            <person name="Podell S."/>
            <person name="Pinowska A."/>
            <person name="Traller J.C."/>
            <person name="Smith S.R."/>
            <person name="McClure R."/>
            <person name="Beliaev A."/>
            <person name="Bohutskyi P."/>
            <person name="Hill E.A."/>
            <person name="Rabines A."/>
            <person name="Zheng H."/>
            <person name="Allen L.Z."/>
            <person name="Kuo A."/>
            <person name="Grigoriev I.V."/>
            <person name="Allen A.E."/>
            <person name="Hazlebeck D."/>
            <person name="Allen E.E."/>
        </authorList>
    </citation>
    <scope>NUCLEOTIDE SEQUENCE</scope>
    <source>
        <strain evidence="1">Hildebrandi</strain>
    </source>
</reference>
<dbReference type="Proteomes" id="UP000693970">
    <property type="component" value="Unassembled WGS sequence"/>
</dbReference>
<organism evidence="1 2">
    <name type="scientific">Nitzschia inconspicua</name>
    <dbReference type="NCBI Taxonomy" id="303405"/>
    <lineage>
        <taxon>Eukaryota</taxon>
        <taxon>Sar</taxon>
        <taxon>Stramenopiles</taxon>
        <taxon>Ochrophyta</taxon>
        <taxon>Bacillariophyta</taxon>
        <taxon>Bacillariophyceae</taxon>
        <taxon>Bacillariophycidae</taxon>
        <taxon>Bacillariales</taxon>
        <taxon>Bacillariaceae</taxon>
        <taxon>Nitzschia</taxon>
    </lineage>
</organism>
<dbReference type="EMBL" id="JAGRRH010000021">
    <property type="protein sequence ID" value="KAG7345887.1"/>
    <property type="molecule type" value="Genomic_DNA"/>
</dbReference>
<proteinExistence type="predicted"/>
<evidence type="ECO:0000313" key="2">
    <source>
        <dbReference type="Proteomes" id="UP000693970"/>
    </source>
</evidence>
<keyword evidence="2" id="KW-1185">Reference proteome</keyword>
<sequence>MTTEWWSIGTIVIPLTWKGGDALPEFLPTISNRAEISLATIWSLKSFEGGCPDTYGIKDVSYDCIIQDFEIENWYEKVVRTPNTEVEILNTMSDPKLGAGKLYYNLFHQYDVLVALAMNNTDKLRYGNVQRTVSQMRSGVPVLVEIWGPVLQEFIDKYNYTCTFQREHPNQPYMTFQGAVKMMKDPAVRTQCQMEGLEIAKEFSPNRIGKKLLRAVGYNGKFWC</sequence>